<dbReference type="PROSITE" id="PS50082">
    <property type="entry name" value="WD_REPEATS_2"/>
    <property type="match status" value="2"/>
</dbReference>
<dbReference type="InterPro" id="IPR001680">
    <property type="entry name" value="WD40_rpt"/>
</dbReference>
<evidence type="ECO:0000256" key="1">
    <source>
        <dbReference type="ARBA" id="ARBA00022574"/>
    </source>
</evidence>
<dbReference type="AlphaFoldDB" id="A0A127ZIZ7"/>
<feature type="region of interest" description="Disordered" evidence="4">
    <location>
        <begin position="506"/>
        <end position="538"/>
    </location>
</feature>
<evidence type="ECO:0000256" key="4">
    <source>
        <dbReference type="SAM" id="MobiDB-lite"/>
    </source>
</evidence>
<organism evidence="5">
    <name type="scientific">Sporisorium scitamineum</name>
    <dbReference type="NCBI Taxonomy" id="49012"/>
    <lineage>
        <taxon>Eukaryota</taxon>
        <taxon>Fungi</taxon>
        <taxon>Dikarya</taxon>
        <taxon>Basidiomycota</taxon>
        <taxon>Ustilaginomycotina</taxon>
        <taxon>Ustilaginomycetes</taxon>
        <taxon>Ustilaginales</taxon>
        <taxon>Ustilaginaceae</taxon>
        <taxon>Sporisorium</taxon>
    </lineage>
</organism>
<feature type="compositionally biased region" description="Acidic residues" evidence="4">
    <location>
        <begin position="653"/>
        <end position="688"/>
    </location>
</feature>
<feature type="region of interest" description="Disordered" evidence="4">
    <location>
        <begin position="1"/>
        <end position="47"/>
    </location>
</feature>
<dbReference type="PANTHER" id="PTHR15574:SF40">
    <property type="entry name" value="WD AND TETRATRICOPEPTIDE REPEATS PROTEIN 1"/>
    <property type="match status" value="1"/>
</dbReference>
<sequence>MTTPVKRTRSACSYHSPASLDKVKSDQHSSSPSRKIRRSQGKQNVGSAQIWHHDTYIADLEGDTIDPNWIPTTVHSSLATSIGSSRFLLRTGTASDALLAPRLPFVGTVHALSQALNHRYSAQQHHMHKSRFLYRRSLTGHTSCVNALAFSRGQGRWLASAGDDTEIHIRDMFVDLRNEAQTVPLLILKGHESNIFSLDWSAQNQYLFSTGNDSQILYYDVEHSQIPIRGAVPCAPQDRSPLNANLIGAHDDSIPELSAHPSNPNLLLSCDDGGDLKFIDIRMPHDSVAAARSDVVAGFSSVQWNPNASDGNTFAAATCGRITGSTRLYDVRQCFSSDRNRPLSSKDAVLSYHTALVQHSSTRGLIAAAAETNSICFDPEGRLLASSISRYHPTIYSVNDPDPLVTLESTVAEDPVEDQYCHWNRVPVGTPTAPKKLSSCCTIKHGSFGLQSQTGKLHYTIGSDDFRAYVFEIPDRDELLRQREFVNRRQWIDATSKLHILRRQQKAKSEASSQVSNQGASRTADEEQEECGSDHDSDIDVGMVAESRVDHESEVAYCAGSILRASNIVRPARIKKQAFVLCGGRSILNTALIHPTLPLILTAGIVPEINLHSAAPLNPKDIYVEDDWGDKEIETGGTRCRFLLPPPSRSLLIDDDTEESEAISDEDDDDDDYDDDDNDENQDNEQGDEQSRDGQAQQGEDNNAVKVGANSDSVAVQALSVSHQLGIPSSDLASSNGDAHEGTADFQAEHGDADTADPASSSHASSNESKRPYRRTSFNERNLYGSPSSSSRGSEAEVDAQVVAQDADMVDAQESAQREQPQDTDTADARESRHQESRQATVQDFLTAMRNDPMYNTTAPLDYHQDRHIGTYSLSHLSPDLIPADSSPSSASALNEDVDAHTPNTSHTSSTIEEEINTSDLASDHIENYTFRPYSNDGYGSTLADTYDLEERELDDLRNAFQAEDEEYRCSFNGKLWAQMRCMDSLNRVQKQMYLFDELLRRDEMRSLTAGFRKVPYFAGGEGEGREFTCGSCEGRIDTDE</sequence>
<dbReference type="EMBL" id="LK056686">
    <property type="protein sequence ID" value="CDU25423.1"/>
    <property type="molecule type" value="Genomic_DNA"/>
</dbReference>
<dbReference type="SUPFAM" id="SSF50978">
    <property type="entry name" value="WD40 repeat-like"/>
    <property type="match status" value="1"/>
</dbReference>
<feature type="compositionally biased region" description="Polar residues" evidence="4">
    <location>
        <begin position="1"/>
        <end position="13"/>
    </location>
</feature>
<feature type="region of interest" description="Disordered" evidence="4">
    <location>
        <begin position="727"/>
        <end position="840"/>
    </location>
</feature>
<feature type="compositionally biased region" description="Low complexity" evidence="4">
    <location>
        <begin position="785"/>
        <end position="814"/>
    </location>
</feature>
<dbReference type="InterPro" id="IPR036322">
    <property type="entry name" value="WD40_repeat_dom_sf"/>
</dbReference>
<evidence type="ECO:0000313" key="5">
    <source>
        <dbReference type="EMBL" id="CDU25423.1"/>
    </source>
</evidence>
<feature type="compositionally biased region" description="Polar residues" evidence="4">
    <location>
        <begin position="510"/>
        <end position="521"/>
    </location>
</feature>
<accession>A0A127ZIZ7</accession>
<feature type="repeat" description="WD" evidence="3">
    <location>
        <begin position="138"/>
        <end position="172"/>
    </location>
</feature>
<dbReference type="PANTHER" id="PTHR15574">
    <property type="entry name" value="WD REPEAT DOMAIN-CONTAINING FAMILY"/>
    <property type="match status" value="1"/>
</dbReference>
<keyword evidence="2" id="KW-0677">Repeat</keyword>
<dbReference type="InterPro" id="IPR015943">
    <property type="entry name" value="WD40/YVTN_repeat-like_dom_sf"/>
</dbReference>
<protein>
    <submittedName>
        <fullName evidence="5">Uncharacterized protein</fullName>
    </submittedName>
</protein>
<feature type="compositionally biased region" description="Basic and acidic residues" evidence="4">
    <location>
        <begin position="738"/>
        <end position="753"/>
    </location>
</feature>
<name>A0A127ZIZ7_9BASI</name>
<gene>
    <name evidence="5" type="ORF">SPSC_05316</name>
</gene>
<proteinExistence type="predicted"/>
<dbReference type="Pfam" id="PF00400">
    <property type="entry name" value="WD40"/>
    <property type="match status" value="2"/>
</dbReference>
<dbReference type="GO" id="GO:0080008">
    <property type="term" value="C:Cul4-RING E3 ubiquitin ligase complex"/>
    <property type="evidence" value="ECO:0007669"/>
    <property type="project" value="TreeGrafter"/>
</dbReference>
<feature type="region of interest" description="Disordered" evidence="4">
    <location>
        <begin position="646"/>
        <end position="699"/>
    </location>
</feature>
<dbReference type="GO" id="GO:0045717">
    <property type="term" value="P:negative regulation of fatty acid biosynthetic process"/>
    <property type="evidence" value="ECO:0007669"/>
    <property type="project" value="TreeGrafter"/>
</dbReference>
<evidence type="ECO:0000256" key="2">
    <source>
        <dbReference type="ARBA" id="ARBA00022737"/>
    </source>
</evidence>
<feature type="compositionally biased region" description="Basic and acidic residues" evidence="4">
    <location>
        <begin position="816"/>
        <end position="837"/>
    </location>
</feature>
<feature type="region of interest" description="Disordered" evidence="4">
    <location>
        <begin position="883"/>
        <end position="918"/>
    </location>
</feature>
<dbReference type="InterPro" id="IPR045151">
    <property type="entry name" value="DCAF8"/>
</dbReference>
<feature type="repeat" description="WD" evidence="3">
    <location>
        <begin position="188"/>
        <end position="229"/>
    </location>
</feature>
<reference evidence="5" key="1">
    <citation type="submission" date="2014-06" db="EMBL/GenBank/DDBJ databases">
        <authorList>
            <person name="Ju J."/>
            <person name="Zhang J."/>
        </authorList>
    </citation>
    <scope>NUCLEOTIDE SEQUENCE</scope>
    <source>
        <strain evidence="5">SscI8</strain>
    </source>
</reference>
<keyword evidence="1 3" id="KW-0853">WD repeat</keyword>
<dbReference type="SMART" id="SM00320">
    <property type="entry name" value="WD40"/>
    <property type="match status" value="3"/>
</dbReference>
<dbReference type="Gene3D" id="2.130.10.10">
    <property type="entry name" value="YVTN repeat-like/Quinoprotein amine dehydrogenase"/>
    <property type="match status" value="1"/>
</dbReference>
<feature type="compositionally biased region" description="Low complexity" evidence="4">
    <location>
        <begin position="756"/>
        <end position="767"/>
    </location>
</feature>
<dbReference type="GO" id="GO:0005737">
    <property type="term" value="C:cytoplasm"/>
    <property type="evidence" value="ECO:0007669"/>
    <property type="project" value="TreeGrafter"/>
</dbReference>
<dbReference type="PROSITE" id="PS50294">
    <property type="entry name" value="WD_REPEATS_REGION"/>
    <property type="match status" value="1"/>
</dbReference>
<feature type="compositionally biased region" description="Low complexity" evidence="4">
    <location>
        <begin position="883"/>
        <end position="894"/>
    </location>
</feature>
<dbReference type="OrthoDB" id="4869960at2759"/>
<evidence type="ECO:0000256" key="3">
    <source>
        <dbReference type="PROSITE-ProRule" id="PRU00221"/>
    </source>
</evidence>
<feature type="compositionally biased region" description="Polar residues" evidence="4">
    <location>
        <begin position="902"/>
        <end position="911"/>
    </location>
</feature>